<evidence type="ECO:0000256" key="1">
    <source>
        <dbReference type="SAM" id="MobiDB-lite"/>
    </source>
</evidence>
<name>A0A2Z6R4U2_9GLOM</name>
<dbReference type="Proteomes" id="UP000247702">
    <property type="component" value="Unassembled WGS sequence"/>
</dbReference>
<sequence>MTNKLSNTQKQQKKNNKQPEIVISSGKPQVLILARSSTSELTPPTQHASSSARGPSVTALASDLFKENKKDDQVKDVTDRSVFKLRIDLLTAQKITFQIKKKTMFTCYTSAPDVMVTQQSNNNPKIITIPDDEDNFVLIAKNFTVYTKANNLPVNILRAERAHEAIKLLKDYPGFKYTAPAYHFITDDNNKRKKIKVIKTIFSSEDGYNKLLQDNFHFKITEEDDNGKLKETTTSFKFKPAFVKKPRKTEE</sequence>
<dbReference type="AlphaFoldDB" id="A0A2Z6R4U2"/>
<comment type="caution">
    <text evidence="2">The sequence shown here is derived from an EMBL/GenBank/DDBJ whole genome shotgun (WGS) entry which is preliminary data.</text>
</comment>
<proteinExistence type="predicted"/>
<feature type="compositionally biased region" description="Polar residues" evidence="1">
    <location>
        <begin position="35"/>
        <end position="53"/>
    </location>
</feature>
<organism evidence="2 3">
    <name type="scientific">Rhizophagus clarus</name>
    <dbReference type="NCBI Taxonomy" id="94130"/>
    <lineage>
        <taxon>Eukaryota</taxon>
        <taxon>Fungi</taxon>
        <taxon>Fungi incertae sedis</taxon>
        <taxon>Mucoromycota</taxon>
        <taxon>Glomeromycotina</taxon>
        <taxon>Glomeromycetes</taxon>
        <taxon>Glomerales</taxon>
        <taxon>Glomeraceae</taxon>
        <taxon>Rhizophagus</taxon>
    </lineage>
</organism>
<evidence type="ECO:0000313" key="2">
    <source>
        <dbReference type="EMBL" id="GBB91991.1"/>
    </source>
</evidence>
<protein>
    <submittedName>
        <fullName evidence="2">Uncharacterized protein</fullName>
    </submittedName>
</protein>
<keyword evidence="3" id="KW-1185">Reference proteome</keyword>
<accession>A0A2Z6R4U2</accession>
<feature type="region of interest" description="Disordered" evidence="1">
    <location>
        <begin position="1"/>
        <end position="55"/>
    </location>
</feature>
<dbReference type="EMBL" id="BEXD01001057">
    <property type="protein sequence ID" value="GBB91991.1"/>
    <property type="molecule type" value="Genomic_DNA"/>
</dbReference>
<reference evidence="2 3" key="1">
    <citation type="submission" date="2017-11" db="EMBL/GenBank/DDBJ databases">
        <title>The genome of Rhizophagus clarus HR1 reveals common genetic basis of auxotrophy among arbuscular mycorrhizal fungi.</title>
        <authorList>
            <person name="Kobayashi Y."/>
        </authorList>
    </citation>
    <scope>NUCLEOTIDE SEQUENCE [LARGE SCALE GENOMIC DNA]</scope>
    <source>
        <strain evidence="2 3">HR1</strain>
    </source>
</reference>
<gene>
    <name evidence="2" type="ORF">RclHR1_01950003</name>
</gene>
<evidence type="ECO:0000313" key="3">
    <source>
        <dbReference type="Proteomes" id="UP000247702"/>
    </source>
</evidence>